<name>A0A9D2PF33_9FIRM</name>
<proteinExistence type="predicted"/>
<dbReference type="EMBL" id="DWWD01000017">
    <property type="protein sequence ID" value="HJC49615.1"/>
    <property type="molecule type" value="Genomic_DNA"/>
</dbReference>
<evidence type="ECO:0000313" key="1">
    <source>
        <dbReference type="EMBL" id="HJC49615.1"/>
    </source>
</evidence>
<sequence length="45" mass="5114">MLDFISGSLHMNESSCHLIRLERFPVNESGKIRYSELEGGECLTN</sequence>
<dbReference type="AlphaFoldDB" id="A0A9D2PF33"/>
<reference evidence="1" key="1">
    <citation type="journal article" date="2021" name="PeerJ">
        <title>Extensive microbial diversity within the chicken gut microbiome revealed by metagenomics and culture.</title>
        <authorList>
            <person name="Gilroy R."/>
            <person name="Ravi A."/>
            <person name="Getino M."/>
            <person name="Pursley I."/>
            <person name="Horton D.L."/>
            <person name="Alikhan N.F."/>
            <person name="Baker D."/>
            <person name="Gharbi K."/>
            <person name="Hall N."/>
            <person name="Watson M."/>
            <person name="Adriaenssens E.M."/>
            <person name="Foster-Nyarko E."/>
            <person name="Jarju S."/>
            <person name="Secka A."/>
            <person name="Antonio M."/>
            <person name="Oren A."/>
            <person name="Chaudhuri R.R."/>
            <person name="La Ragione R."/>
            <person name="Hildebrand F."/>
            <person name="Pallen M.J."/>
        </authorList>
    </citation>
    <scope>NUCLEOTIDE SEQUENCE</scope>
    <source>
        <strain evidence="1">ChiSjej3B21-8574</strain>
    </source>
</reference>
<reference evidence="1" key="2">
    <citation type="submission" date="2021-04" db="EMBL/GenBank/DDBJ databases">
        <authorList>
            <person name="Gilroy R."/>
        </authorList>
    </citation>
    <scope>NUCLEOTIDE SEQUENCE</scope>
    <source>
        <strain evidence="1">ChiSjej3B21-8574</strain>
    </source>
</reference>
<protein>
    <submittedName>
        <fullName evidence="1">Uncharacterized protein</fullName>
    </submittedName>
</protein>
<dbReference type="Proteomes" id="UP000823904">
    <property type="component" value="Unassembled WGS sequence"/>
</dbReference>
<evidence type="ECO:0000313" key="2">
    <source>
        <dbReference type="Proteomes" id="UP000823904"/>
    </source>
</evidence>
<gene>
    <name evidence="1" type="ORF">H9754_03385</name>
</gene>
<organism evidence="1 2">
    <name type="scientific">Candidatus Anaerostipes avistercoris</name>
    <dbReference type="NCBI Taxonomy" id="2838462"/>
    <lineage>
        <taxon>Bacteria</taxon>
        <taxon>Bacillati</taxon>
        <taxon>Bacillota</taxon>
        <taxon>Clostridia</taxon>
        <taxon>Lachnospirales</taxon>
        <taxon>Lachnospiraceae</taxon>
        <taxon>Anaerostipes</taxon>
    </lineage>
</organism>
<accession>A0A9D2PF33</accession>
<comment type="caution">
    <text evidence="1">The sequence shown here is derived from an EMBL/GenBank/DDBJ whole genome shotgun (WGS) entry which is preliminary data.</text>
</comment>